<dbReference type="OMA" id="WEVKNPM"/>
<keyword evidence="12" id="KW-1185">Reference proteome</keyword>
<feature type="compositionally biased region" description="Gly residues" evidence="6">
    <location>
        <begin position="28"/>
        <end position="59"/>
    </location>
</feature>
<dbReference type="AlphaFoldDB" id="W5J838"/>
<dbReference type="EnsemblMetazoa" id="ADAC007729-RA">
    <property type="protein sequence ID" value="ADAC007729-PA"/>
    <property type="gene ID" value="ADAC007729"/>
</dbReference>
<evidence type="ECO:0000259" key="8">
    <source>
        <dbReference type="PROSITE" id="PS51232"/>
    </source>
</evidence>
<dbReference type="VEuPathDB" id="VectorBase:ADAC007729"/>
<evidence type="ECO:0000313" key="10">
    <source>
        <dbReference type="EMBL" id="ETN60637.1"/>
    </source>
</evidence>
<organism evidence="10">
    <name type="scientific">Anopheles darlingi</name>
    <name type="common">Mosquito</name>
    <dbReference type="NCBI Taxonomy" id="43151"/>
    <lineage>
        <taxon>Eukaryota</taxon>
        <taxon>Metazoa</taxon>
        <taxon>Ecdysozoa</taxon>
        <taxon>Arthropoda</taxon>
        <taxon>Hexapoda</taxon>
        <taxon>Insecta</taxon>
        <taxon>Pterygota</taxon>
        <taxon>Neoptera</taxon>
        <taxon>Endopterygota</taxon>
        <taxon>Diptera</taxon>
        <taxon>Nematocera</taxon>
        <taxon>Culicoidea</taxon>
        <taxon>Culicidae</taxon>
        <taxon>Anophelinae</taxon>
        <taxon>Anopheles</taxon>
    </lineage>
</organism>
<dbReference type="Pfam" id="PF06371">
    <property type="entry name" value="Drf_GBD"/>
    <property type="match status" value="1"/>
</dbReference>
<dbReference type="InterPro" id="IPR010465">
    <property type="entry name" value="Drf_DAD"/>
</dbReference>
<evidence type="ECO:0000256" key="5">
    <source>
        <dbReference type="SAM" id="Coils"/>
    </source>
</evidence>
<feature type="region of interest" description="Disordered" evidence="6">
    <location>
        <begin position="1044"/>
        <end position="1063"/>
    </location>
</feature>
<comment type="similarity">
    <text evidence="2">Belongs to the formin homology family. Diaphanous subfamily.</text>
</comment>
<dbReference type="InterPro" id="IPR010472">
    <property type="entry name" value="FH3_dom"/>
</dbReference>
<dbReference type="SUPFAM" id="SSF48371">
    <property type="entry name" value="ARM repeat"/>
    <property type="match status" value="1"/>
</dbReference>
<feature type="region of interest" description="Disordered" evidence="6">
    <location>
        <begin position="710"/>
        <end position="729"/>
    </location>
</feature>
<dbReference type="Gene3D" id="1.10.20.40">
    <property type="entry name" value="Formin, diaphanous GTPase-binding domain"/>
    <property type="match status" value="1"/>
</dbReference>
<dbReference type="Gene3D" id="1.10.238.150">
    <property type="entry name" value="Formin, FH3 diaphanous domain"/>
    <property type="match status" value="1"/>
</dbReference>
<dbReference type="PROSITE" id="PS51231">
    <property type="entry name" value="DAD"/>
    <property type="match status" value="1"/>
</dbReference>
<evidence type="ECO:0000256" key="6">
    <source>
        <dbReference type="SAM" id="MobiDB-lite"/>
    </source>
</evidence>
<dbReference type="PROSITE" id="PS51232">
    <property type="entry name" value="GBD_FH3"/>
    <property type="match status" value="1"/>
</dbReference>
<dbReference type="FunCoup" id="W5J838">
    <property type="interactions" value="338"/>
</dbReference>
<feature type="compositionally biased region" description="Polar residues" evidence="6">
    <location>
        <begin position="1121"/>
        <end position="1130"/>
    </location>
</feature>
<dbReference type="STRING" id="43151.W5J838"/>
<dbReference type="PROSITE" id="PS51444">
    <property type="entry name" value="FH2"/>
    <property type="match status" value="1"/>
</dbReference>
<proteinExistence type="inferred from homology"/>
<dbReference type="GO" id="GO:0005884">
    <property type="term" value="C:actin filament"/>
    <property type="evidence" value="ECO:0007669"/>
    <property type="project" value="TreeGrafter"/>
</dbReference>
<dbReference type="InterPro" id="IPR010473">
    <property type="entry name" value="GTPase-bd"/>
</dbReference>
<dbReference type="PANTHER" id="PTHR45691:SF6">
    <property type="entry name" value="PROTEIN DIAPHANOUS"/>
    <property type="match status" value="1"/>
</dbReference>
<feature type="region of interest" description="Disordered" evidence="6">
    <location>
        <begin position="22"/>
        <end position="61"/>
    </location>
</feature>
<dbReference type="HOGENOM" id="CLU_002356_0_1_1"/>
<evidence type="ECO:0000256" key="1">
    <source>
        <dbReference type="ARBA" id="ARBA00004496"/>
    </source>
</evidence>
<dbReference type="Gene3D" id="6.10.30.30">
    <property type="match status" value="1"/>
</dbReference>
<dbReference type="GO" id="GO:0031267">
    <property type="term" value="F:small GTPase binding"/>
    <property type="evidence" value="ECO:0007669"/>
    <property type="project" value="InterPro"/>
</dbReference>
<dbReference type="SMART" id="SM00498">
    <property type="entry name" value="FH2"/>
    <property type="match status" value="1"/>
</dbReference>
<evidence type="ECO:0000256" key="2">
    <source>
        <dbReference type="ARBA" id="ARBA00008214"/>
    </source>
</evidence>
<dbReference type="Gene3D" id="1.25.10.10">
    <property type="entry name" value="Leucine-rich Repeat Variant"/>
    <property type="match status" value="1"/>
</dbReference>
<feature type="compositionally biased region" description="Pro residues" evidence="6">
    <location>
        <begin position="607"/>
        <end position="631"/>
    </location>
</feature>
<sequence>MSKHDRAKSGGFLDTLLGRQAHKKSGRHGGSGSSYGHGSNGTGSFGSGGIGGGSGGSGHGSYSSFNGGRPLSAGADLSLLGELSNDRKMSEAEIDQLFLEILDDMNIPKDKRDPLLDKPLEEKRTMINMHLKASSFGQTSSATVECKTSSEHRANSRFEKPSDYVHYLREGEYASRSAKILACVESLRVALTSNPISWIKDFGEDGIDEIVTLLRFCKGSNRRFQKIEYECLRCLKAIMNNSWGLNVILTPDQHPAIMLVAQCIDASTPQTMCEAVKLLSAVSLIKERNGYEKVLRAITNAASMSRNVSERFRPIVDGLFVEKDRNHELISNTMIFINCIINTPVEINFRLHLRCEMMRAGLYERLDQLTELVERSGHENLVNHFKIFNGYREDDFEEFSNRFDNVRLELDDINDCFDLLKNLVSETSCEPYFLSILQHLLFIRDDHQIRPAYFKLIEECVSQIVLHKSGCDPNFASRDFHIDTSTLLDDMAEKTKQLESKKSEDFERRMTELQTARQEAEARAAALEDRLKEIEATGMVVSPKGKSKLPQINIPPPPMMPGMMGAAGGSMVPPPPPPPGSAAGGTVPPPPPPFPGMIQVMPGGGGAPPPPPPPMPGAGGPRMPPPPPMPGMGPPPPPMMGGFIAGPKPLPHGLKPKKKWDTEGPMKRANWKAIEPDKLSESSFWVQVQEEKLADSDILSTLALKFSSKPAKAIDKDSTGTDRPPGTSKKNIDLRVLDVKSAQNLSILLGGSLKHLSHEQIRTCLLRCDTSVFSASVLQQLIQYLPTPDQLKRLQETRARGEELAGAEGFAATVGSIKRLGARLQSLHFRITLPDMVQDCKPDIVAGTAACEEVKSSKRFAKVLELILLLGNYMNSGSKKEAAFGFEISFLPKLSSTKDYENKQTLLHYLAEVVESKFPEALTFYEDLSHVNKASRVSLENVQKTMRQMNNSLKNLESDLNLNKIPQGEDDCYSEVMGKFAIECRAQVEVLGRMLAQMESLFKSLSEFYCFDPAKYTMEEFFTDIKTFKDAFVQAHADNLRLREEEEKKRRAQEAKEQAQREMLERQQRKVELVNIDAGQTQEGVMDSLLEALQTGSAFGNRDQRRRRGPRPAGAERRAQLNRSRSRTGITANAFASREMLSELLGPA</sequence>
<reference evidence="11" key="4">
    <citation type="submission" date="2015-06" db="UniProtKB">
        <authorList>
            <consortium name="EnsemblMetazoa"/>
        </authorList>
    </citation>
    <scope>IDENTIFICATION</scope>
</reference>
<dbReference type="Pfam" id="PF02181">
    <property type="entry name" value="FH2"/>
    <property type="match status" value="1"/>
</dbReference>
<dbReference type="InterPro" id="IPR044933">
    <property type="entry name" value="DIA_GBD_sf"/>
</dbReference>
<feature type="region of interest" description="Disordered" evidence="6">
    <location>
        <begin position="1096"/>
        <end position="1130"/>
    </location>
</feature>
<dbReference type="SMART" id="SM01139">
    <property type="entry name" value="Drf_FH3"/>
    <property type="match status" value="1"/>
</dbReference>
<dbReference type="PANTHER" id="PTHR45691">
    <property type="entry name" value="PROTEIN DIAPHANOUS"/>
    <property type="match status" value="1"/>
</dbReference>
<dbReference type="GO" id="GO:0003779">
    <property type="term" value="F:actin binding"/>
    <property type="evidence" value="ECO:0007669"/>
    <property type="project" value="InterPro"/>
</dbReference>
<dbReference type="InterPro" id="IPR042201">
    <property type="entry name" value="FH2_Formin_sf"/>
</dbReference>
<reference evidence="10" key="2">
    <citation type="submission" date="2010-05" db="EMBL/GenBank/DDBJ databases">
        <authorList>
            <person name="Almeida L.G."/>
            <person name="Nicolas M.F."/>
            <person name="Souza R.C."/>
            <person name="Vasconcelos A.T.R."/>
        </authorList>
    </citation>
    <scope>NUCLEOTIDE SEQUENCE</scope>
</reference>
<dbReference type="GO" id="GO:0030041">
    <property type="term" value="P:actin filament polymerization"/>
    <property type="evidence" value="ECO:0007669"/>
    <property type="project" value="TreeGrafter"/>
</dbReference>
<evidence type="ECO:0000256" key="4">
    <source>
        <dbReference type="ARBA" id="ARBA00023054"/>
    </source>
</evidence>
<gene>
    <name evidence="10" type="ORF">AND_007729</name>
</gene>
<name>W5J838_ANODA</name>
<dbReference type="InterPro" id="IPR015425">
    <property type="entry name" value="FH2_Formin"/>
</dbReference>
<dbReference type="InterPro" id="IPR051412">
    <property type="entry name" value="Formin_Homology_Diaphanous_sf"/>
</dbReference>
<evidence type="ECO:0000313" key="12">
    <source>
        <dbReference type="Proteomes" id="UP000000673"/>
    </source>
</evidence>
<dbReference type="eggNOG" id="KOG1924">
    <property type="taxonomic scope" value="Eukaryota"/>
</dbReference>
<feature type="domain" description="GBD/FH3" evidence="8">
    <location>
        <begin position="86"/>
        <end position="472"/>
    </location>
</feature>
<dbReference type="Proteomes" id="UP000000673">
    <property type="component" value="Unassembled WGS sequence"/>
</dbReference>
<comment type="subcellular location">
    <subcellularLocation>
        <location evidence="1">Cytoplasm</location>
    </subcellularLocation>
</comment>
<evidence type="ECO:0000313" key="11">
    <source>
        <dbReference type="EnsemblMetazoa" id="ADAC007729-PA"/>
    </source>
</evidence>
<dbReference type="InterPro" id="IPR014768">
    <property type="entry name" value="GBD/FH3_dom"/>
</dbReference>
<reference evidence="10 12" key="1">
    <citation type="journal article" date="2010" name="BMC Genomics">
        <title>Combination of measures distinguishes pre-miRNAs from other stem-loops in the genome of the newly sequenced Anopheles darlingi.</title>
        <authorList>
            <person name="Mendes N.D."/>
            <person name="Freitas A.T."/>
            <person name="Vasconcelos A.T."/>
            <person name="Sagot M.F."/>
        </authorList>
    </citation>
    <scope>NUCLEOTIDE SEQUENCE</scope>
</reference>
<reference evidence="10" key="3">
    <citation type="journal article" date="2013" name="Nucleic Acids Res.">
        <title>The genome of Anopheles darlingi, the main neotropical malaria vector.</title>
        <authorList>
            <person name="Marinotti O."/>
            <person name="Cerqueira G.C."/>
            <person name="de Almeida L.G."/>
            <person name="Ferro M.I."/>
            <person name="Loreto E.L."/>
            <person name="Zaha A."/>
            <person name="Teixeira S.M."/>
            <person name="Wespiser A.R."/>
            <person name="Almeida E Silva A."/>
            <person name="Schlindwein A.D."/>
            <person name="Pacheco A.C."/>
            <person name="Silva A.L."/>
            <person name="Graveley B.R."/>
            <person name="Walenz B.P."/>
            <person name="Lima Bde A."/>
            <person name="Ribeiro C.A."/>
            <person name="Nunes-Silva C.G."/>
            <person name="de Carvalho C.R."/>
            <person name="Soares C.M."/>
            <person name="de Menezes C.B."/>
            <person name="Matiolli C."/>
            <person name="Caffrey D."/>
            <person name="Araujo D.A."/>
            <person name="de Oliveira D.M."/>
            <person name="Golenbock D."/>
            <person name="Grisard E.C."/>
            <person name="Fantinatti-Garboggini F."/>
            <person name="de Carvalho F.M."/>
            <person name="Barcellos F.G."/>
            <person name="Prosdocimi F."/>
            <person name="May G."/>
            <person name="Azevedo Junior G.M."/>
            <person name="Guimaraes G.M."/>
            <person name="Goldman G.H."/>
            <person name="Padilha I.Q."/>
            <person name="Batista Jda S."/>
            <person name="Ferro J.A."/>
            <person name="Ribeiro J.M."/>
            <person name="Fietto J.L."/>
            <person name="Dabbas K.M."/>
            <person name="Cerdeira L."/>
            <person name="Agnez-Lima L.F."/>
            <person name="Brocchi M."/>
            <person name="de Carvalho M.O."/>
            <person name="Teixeira Mde M."/>
            <person name="Diniz Maia Mde M."/>
            <person name="Goldman M.H."/>
            <person name="Cruz Schneider M.P."/>
            <person name="Felipe M.S."/>
            <person name="Hungria M."/>
            <person name="Nicolas M.F."/>
            <person name="Pereira M."/>
            <person name="Montes M.A."/>
            <person name="Cantao M.E."/>
            <person name="Vincentz M."/>
            <person name="Rafael M.S."/>
            <person name="Silverman N."/>
            <person name="Stoco P.H."/>
            <person name="Souza R.C."/>
            <person name="Vicentini R."/>
            <person name="Gazzinelli R.T."/>
            <person name="Neves Rde O."/>
            <person name="Silva R."/>
            <person name="Astolfi-Filho S."/>
            <person name="Maciel T.E."/>
            <person name="Urmenyi T.P."/>
            <person name="Tadei W.P."/>
            <person name="Camargo E.P."/>
            <person name="de Vasconcelos A.T."/>
        </authorList>
    </citation>
    <scope>NUCLEOTIDE SEQUENCE</scope>
</reference>
<evidence type="ECO:0000259" key="7">
    <source>
        <dbReference type="PROSITE" id="PS51231"/>
    </source>
</evidence>
<dbReference type="InterPro" id="IPR016024">
    <property type="entry name" value="ARM-type_fold"/>
</dbReference>
<dbReference type="InterPro" id="IPR014767">
    <property type="entry name" value="DAD_dom"/>
</dbReference>
<dbReference type="Gene3D" id="1.20.58.2220">
    <property type="entry name" value="Formin, FH2 domain"/>
    <property type="match status" value="1"/>
</dbReference>
<keyword evidence="4 5" id="KW-0175">Coiled coil</keyword>
<dbReference type="Pfam" id="PF06345">
    <property type="entry name" value="Drf_DAD"/>
    <property type="match status" value="1"/>
</dbReference>
<dbReference type="Gene3D" id="1.20.58.630">
    <property type="match status" value="1"/>
</dbReference>
<feature type="domain" description="DAD" evidence="7">
    <location>
        <begin position="1079"/>
        <end position="1109"/>
    </location>
</feature>
<keyword evidence="3" id="KW-0963">Cytoplasm</keyword>
<accession>W5J838</accession>
<dbReference type="EMBL" id="ADMH02001884">
    <property type="protein sequence ID" value="ETN60637.1"/>
    <property type="molecule type" value="Genomic_DNA"/>
</dbReference>
<feature type="region of interest" description="Disordered" evidence="6">
    <location>
        <begin position="570"/>
        <end position="631"/>
    </location>
</feature>
<protein>
    <submittedName>
        <fullName evidence="10">Diaphanous</fullName>
    </submittedName>
</protein>
<dbReference type="GO" id="GO:0005737">
    <property type="term" value="C:cytoplasm"/>
    <property type="evidence" value="ECO:0007669"/>
    <property type="project" value="UniProtKB-SubCell"/>
</dbReference>
<dbReference type="SUPFAM" id="SSF101447">
    <property type="entry name" value="Formin homology 2 domain (FH2 domain)"/>
    <property type="match status" value="1"/>
</dbReference>
<evidence type="ECO:0000259" key="9">
    <source>
        <dbReference type="PROSITE" id="PS51444"/>
    </source>
</evidence>
<feature type="coiled-coil region" evidence="5">
    <location>
        <begin position="503"/>
        <end position="537"/>
    </location>
</feature>
<dbReference type="InterPro" id="IPR011989">
    <property type="entry name" value="ARM-like"/>
</dbReference>
<dbReference type="VEuPathDB" id="VectorBase:ADAR2_004600"/>
<dbReference type="Pfam" id="PF06367">
    <property type="entry name" value="Drf_FH3"/>
    <property type="match status" value="1"/>
</dbReference>
<evidence type="ECO:0000256" key="3">
    <source>
        <dbReference type="ARBA" id="ARBA00022490"/>
    </source>
</evidence>
<dbReference type="SMART" id="SM01140">
    <property type="entry name" value="Drf_GBD"/>
    <property type="match status" value="1"/>
</dbReference>
<feature type="domain" description="FH2" evidence="9">
    <location>
        <begin position="656"/>
        <end position="1058"/>
    </location>
</feature>